<dbReference type="OrthoDB" id="5512010at2"/>
<dbReference type="EMBL" id="CP022163">
    <property type="protein sequence ID" value="ATB28612.1"/>
    <property type="molecule type" value="Genomic_DNA"/>
</dbReference>
<gene>
    <name evidence="2" type="ORF">MEBOL_002061</name>
</gene>
<dbReference type="NCBIfam" id="NF041895">
    <property type="entry name" value="choice_anch_V"/>
    <property type="match status" value="1"/>
</dbReference>
<reference evidence="2 3" key="1">
    <citation type="submission" date="2017-06" db="EMBL/GenBank/DDBJ databases">
        <authorList>
            <person name="Kim H.J."/>
            <person name="Triplett B.A."/>
        </authorList>
    </citation>
    <scope>NUCLEOTIDE SEQUENCE [LARGE SCALE GENOMIC DNA]</scope>
    <source>
        <strain evidence="2 3">DSM 14713</strain>
    </source>
</reference>
<evidence type="ECO:0000313" key="2">
    <source>
        <dbReference type="EMBL" id="ATB28612.1"/>
    </source>
</evidence>
<feature type="signal peptide" evidence="1">
    <location>
        <begin position="1"/>
        <end position="23"/>
    </location>
</feature>
<accession>A0A250IBR5</accession>
<dbReference type="RefSeq" id="WP_095977281.1">
    <property type="nucleotide sequence ID" value="NZ_CP022163.1"/>
</dbReference>
<evidence type="ECO:0000256" key="1">
    <source>
        <dbReference type="SAM" id="SignalP"/>
    </source>
</evidence>
<dbReference type="AlphaFoldDB" id="A0A250IBR5"/>
<sequence length="205" mass="20355">MRFVPGGVTAALAVSLLSTSAFAYPKGIIGFSGKSDATCTTCHQPGAAVPTVEISGPSKLAVGETGQYTFIIRGGPAKVGGAGIAVSDATASLTAVTGAGLMRSNGELIQTPAKPFTNEELRFDFAVVAPTSAGSFTLFAAGNSANGDGLNTGDGIAHTKLDVTVSAATDSEEEGGCSSAGGAPMWLLSLLAGGALLRRSRTASR</sequence>
<evidence type="ECO:0008006" key="4">
    <source>
        <dbReference type="Google" id="ProtNLM"/>
    </source>
</evidence>
<dbReference type="KEGG" id="mbd:MEBOL_002061"/>
<feature type="chain" id="PRO_5011992898" description="Cytochrome c domain-containing protein" evidence="1">
    <location>
        <begin position="24"/>
        <end position="205"/>
    </location>
</feature>
<name>A0A250IBR5_9BACT</name>
<dbReference type="NCBIfam" id="NF041894">
    <property type="entry name" value="MXAN_6652_fam"/>
    <property type="match status" value="1"/>
</dbReference>
<dbReference type="Proteomes" id="UP000217289">
    <property type="component" value="Chromosome"/>
</dbReference>
<keyword evidence="3" id="KW-1185">Reference proteome</keyword>
<evidence type="ECO:0000313" key="3">
    <source>
        <dbReference type="Proteomes" id="UP000217289"/>
    </source>
</evidence>
<organism evidence="2 3">
    <name type="scientific">Melittangium boletus DSM 14713</name>
    <dbReference type="NCBI Taxonomy" id="1294270"/>
    <lineage>
        <taxon>Bacteria</taxon>
        <taxon>Pseudomonadati</taxon>
        <taxon>Myxococcota</taxon>
        <taxon>Myxococcia</taxon>
        <taxon>Myxococcales</taxon>
        <taxon>Cystobacterineae</taxon>
        <taxon>Archangiaceae</taxon>
        <taxon>Melittangium</taxon>
    </lineage>
</organism>
<keyword evidence="1" id="KW-0732">Signal</keyword>
<proteinExistence type="predicted"/>
<protein>
    <recommendedName>
        <fullName evidence="4">Cytochrome c domain-containing protein</fullName>
    </recommendedName>
</protein>